<dbReference type="Gene3D" id="1.10.10.200">
    <property type="match status" value="1"/>
</dbReference>
<dbReference type="SUPFAM" id="SSF75625">
    <property type="entry name" value="YebC-like"/>
    <property type="match status" value="1"/>
</dbReference>
<dbReference type="Pfam" id="PF01709">
    <property type="entry name" value="Transcrip_reg"/>
    <property type="match status" value="1"/>
</dbReference>
<evidence type="ECO:0000256" key="2">
    <source>
        <dbReference type="ARBA" id="ARBA00022490"/>
    </source>
</evidence>
<keyword evidence="3 6" id="KW-0805">Transcription regulation</keyword>
<comment type="subcellular location">
    <subcellularLocation>
        <location evidence="6">Cytoplasm</location>
    </subcellularLocation>
</comment>
<dbReference type="Gene3D" id="3.30.70.980">
    <property type="match status" value="2"/>
</dbReference>
<evidence type="ECO:0000256" key="1">
    <source>
        <dbReference type="ARBA" id="ARBA00008724"/>
    </source>
</evidence>
<feature type="domain" description="TACO1/YebC-like N-terminal" evidence="8">
    <location>
        <begin position="5"/>
        <end position="75"/>
    </location>
</feature>
<organism evidence="9 10">
    <name type="scientific">Thermoclostridium stercorarium (strain ATCC 35414 / DSM 8532 / NCIMB 11754)</name>
    <name type="common">Clostridium stercorarium</name>
    <dbReference type="NCBI Taxonomy" id="1121335"/>
    <lineage>
        <taxon>Bacteria</taxon>
        <taxon>Bacillati</taxon>
        <taxon>Bacillota</taxon>
        <taxon>Clostridia</taxon>
        <taxon>Eubacteriales</taxon>
        <taxon>Oscillospiraceae</taxon>
        <taxon>Thermoclostridium</taxon>
    </lineage>
</organism>
<dbReference type="NCBIfam" id="NF001030">
    <property type="entry name" value="PRK00110.1"/>
    <property type="match status" value="1"/>
</dbReference>
<keyword evidence="2 6" id="KW-0963">Cytoplasm</keyword>
<dbReference type="GO" id="GO:0003677">
    <property type="term" value="F:DNA binding"/>
    <property type="evidence" value="ECO:0007669"/>
    <property type="project" value="UniProtKB-UniRule"/>
</dbReference>
<dbReference type="STRING" id="1121335.Cst_c23790"/>
<evidence type="ECO:0000259" key="8">
    <source>
        <dbReference type="Pfam" id="PF20772"/>
    </source>
</evidence>
<dbReference type="NCBIfam" id="NF009044">
    <property type="entry name" value="PRK12378.1"/>
    <property type="match status" value="1"/>
</dbReference>
<feature type="domain" description="TACO1/YebC-like second and third" evidence="7">
    <location>
        <begin position="82"/>
        <end position="239"/>
    </location>
</feature>
<dbReference type="KEGG" id="csd:Clst_2280"/>
<sequence length="242" mass="26946">MSGHSKWANIRHKKEKTDAQKGKIFTKLGREIAMAVKAGGPDPETNSRLKDAIAKAKANNMPNENIMRSIKKAAGDISTDDYEEIVYEGYGPGGVAIIVETLTNNRNRTAGDIRHIFDKYGGNLGTTGCVSFMFDKRGQIIIEKNDSIDEDSLMMSALEAGALDVAVEDEYYEIITEPQDFSKVADALEKEGYKFESAEVAMIPKTTTTLTNEEMIANMEKLIEKLEDHDDVQNIYHNWEQG</sequence>
<dbReference type="eggNOG" id="COG0217">
    <property type="taxonomic scope" value="Bacteria"/>
</dbReference>
<evidence type="ECO:0000313" key="10">
    <source>
        <dbReference type="Proteomes" id="UP000011220"/>
    </source>
</evidence>
<proteinExistence type="inferred from homology"/>
<accession>L7VRR8</accession>
<keyword evidence="5 6" id="KW-0804">Transcription</keyword>
<dbReference type="InterPro" id="IPR002876">
    <property type="entry name" value="Transcrip_reg_TACO1-like"/>
</dbReference>
<dbReference type="PATRIC" id="fig|1121335.3.peg.2388"/>
<name>L7VRR8_THES1</name>
<protein>
    <recommendedName>
        <fullName evidence="6">Probable transcriptional regulatory protein Cst_c23790</fullName>
    </recommendedName>
</protein>
<reference evidence="9 10" key="1">
    <citation type="journal article" date="2013" name="Genome Announc.">
        <title>Complete genome sequence of Clostridium stercorarium subsp. stercorarium strain DSM 8532, a thermophilic degrader of plant cell wall fibers.</title>
        <authorList>
            <person name="Poehlein A."/>
            <person name="Zverlov V.V."/>
            <person name="Daniel R."/>
            <person name="Schwarz W.H."/>
            <person name="Liebl W."/>
        </authorList>
    </citation>
    <scope>NUCLEOTIDE SEQUENCE [LARGE SCALE GENOMIC DNA]</scope>
    <source>
        <strain evidence="10">ATCC 35414 / DSM 8532 / NCIMB 11754</strain>
    </source>
</reference>
<dbReference type="Pfam" id="PF20772">
    <property type="entry name" value="TACO1_YebC_N"/>
    <property type="match status" value="1"/>
</dbReference>
<evidence type="ECO:0000313" key="9">
    <source>
        <dbReference type="EMBL" id="AGC69339.1"/>
    </source>
</evidence>
<dbReference type="InterPro" id="IPR049083">
    <property type="entry name" value="TACO1_YebC_N"/>
</dbReference>
<dbReference type="GO" id="GO:0005829">
    <property type="term" value="C:cytosol"/>
    <property type="evidence" value="ECO:0007669"/>
    <property type="project" value="TreeGrafter"/>
</dbReference>
<evidence type="ECO:0000256" key="6">
    <source>
        <dbReference type="HAMAP-Rule" id="MF_00693"/>
    </source>
</evidence>
<dbReference type="RefSeq" id="WP_015360017.1">
    <property type="nucleotide sequence ID" value="NC_020134.1"/>
</dbReference>
<dbReference type="PANTHER" id="PTHR12532">
    <property type="entry name" value="TRANSLATIONAL ACTIVATOR OF CYTOCHROME C OXIDASE 1"/>
    <property type="match status" value="1"/>
</dbReference>
<dbReference type="InterPro" id="IPR048300">
    <property type="entry name" value="TACO1_YebC-like_2nd/3rd_dom"/>
</dbReference>
<keyword evidence="4 6" id="KW-0238">DNA-binding</keyword>
<dbReference type="EMBL" id="CP004044">
    <property type="protein sequence ID" value="AGC69339.1"/>
    <property type="molecule type" value="Genomic_DNA"/>
</dbReference>
<dbReference type="FunFam" id="1.10.10.200:FF:000002">
    <property type="entry name" value="Probable transcriptional regulatory protein CLM62_37755"/>
    <property type="match status" value="1"/>
</dbReference>
<evidence type="ECO:0000256" key="4">
    <source>
        <dbReference type="ARBA" id="ARBA00023125"/>
    </source>
</evidence>
<dbReference type="GO" id="GO:0006355">
    <property type="term" value="P:regulation of DNA-templated transcription"/>
    <property type="evidence" value="ECO:0007669"/>
    <property type="project" value="UniProtKB-UniRule"/>
</dbReference>
<evidence type="ECO:0000259" key="7">
    <source>
        <dbReference type="Pfam" id="PF01709"/>
    </source>
</evidence>
<dbReference type="FunFam" id="3.30.70.980:FF:000002">
    <property type="entry name" value="Probable transcriptional regulatory protein YebC"/>
    <property type="match status" value="1"/>
</dbReference>
<dbReference type="PANTHER" id="PTHR12532:SF6">
    <property type="entry name" value="TRANSCRIPTIONAL REGULATORY PROTEIN YEBC-RELATED"/>
    <property type="match status" value="1"/>
</dbReference>
<comment type="similarity">
    <text evidence="1 6">Belongs to the TACO1 family.</text>
</comment>
<dbReference type="InterPro" id="IPR026564">
    <property type="entry name" value="Transcrip_reg_TACO1-like_dom3"/>
</dbReference>
<dbReference type="InterPro" id="IPR017856">
    <property type="entry name" value="Integrase-like_N"/>
</dbReference>
<dbReference type="Proteomes" id="UP000011220">
    <property type="component" value="Chromosome"/>
</dbReference>
<evidence type="ECO:0000256" key="3">
    <source>
        <dbReference type="ARBA" id="ARBA00023015"/>
    </source>
</evidence>
<keyword evidence="10" id="KW-1185">Reference proteome</keyword>
<dbReference type="NCBIfam" id="TIGR01033">
    <property type="entry name" value="YebC/PmpR family DNA-binding transcriptional regulator"/>
    <property type="match status" value="1"/>
</dbReference>
<dbReference type="AlphaFoldDB" id="L7VRR8"/>
<gene>
    <name evidence="9" type="ordered locus">Cst_c23790</name>
</gene>
<dbReference type="KEGG" id="css:Cst_c23790"/>
<dbReference type="HAMAP" id="MF_00693">
    <property type="entry name" value="Transcrip_reg_TACO1"/>
    <property type="match status" value="1"/>
</dbReference>
<dbReference type="InterPro" id="IPR029072">
    <property type="entry name" value="YebC-like"/>
</dbReference>
<evidence type="ECO:0000256" key="5">
    <source>
        <dbReference type="ARBA" id="ARBA00023163"/>
    </source>
</evidence>